<gene>
    <name evidence="8" type="ORF">PMEA_00008899</name>
</gene>
<keyword evidence="4 6" id="KW-0408">Iron</keyword>
<dbReference type="SUPFAM" id="SSF48264">
    <property type="entry name" value="Cytochrome P450"/>
    <property type="match status" value="1"/>
</dbReference>
<dbReference type="PANTHER" id="PTHR24304:SF2">
    <property type="entry name" value="24-HYDROXYCHOLESTEROL 7-ALPHA-HYDROXYLASE"/>
    <property type="match status" value="1"/>
</dbReference>
<dbReference type="InterPro" id="IPR001128">
    <property type="entry name" value="Cyt_P450"/>
</dbReference>
<keyword evidence="9" id="KW-1185">Reference proteome</keyword>
<evidence type="ECO:0000256" key="2">
    <source>
        <dbReference type="ARBA" id="ARBA00022617"/>
    </source>
</evidence>
<comment type="similarity">
    <text evidence="1">Belongs to the cytochrome P450 family.</text>
</comment>
<evidence type="ECO:0000256" key="7">
    <source>
        <dbReference type="SAM" id="Phobius"/>
    </source>
</evidence>
<reference evidence="8 9" key="1">
    <citation type="submission" date="2022-05" db="EMBL/GenBank/DDBJ databases">
        <authorList>
            <consortium name="Genoscope - CEA"/>
            <person name="William W."/>
        </authorList>
    </citation>
    <scope>NUCLEOTIDE SEQUENCE [LARGE SCALE GENOMIC DNA]</scope>
</reference>
<dbReference type="Proteomes" id="UP001159428">
    <property type="component" value="Unassembled WGS sequence"/>
</dbReference>
<dbReference type="GO" id="GO:0006699">
    <property type="term" value="P:bile acid biosynthetic process"/>
    <property type="evidence" value="ECO:0007669"/>
    <property type="project" value="TreeGrafter"/>
</dbReference>
<name>A0AAU9WNK8_9CNID</name>
<dbReference type="PRINTS" id="PR00465">
    <property type="entry name" value="EP450IV"/>
</dbReference>
<evidence type="ECO:0000256" key="1">
    <source>
        <dbReference type="ARBA" id="ARBA00010617"/>
    </source>
</evidence>
<dbReference type="GO" id="GO:0008395">
    <property type="term" value="F:steroid hydroxylase activity"/>
    <property type="evidence" value="ECO:0007669"/>
    <property type="project" value="TreeGrafter"/>
</dbReference>
<evidence type="ECO:0000256" key="3">
    <source>
        <dbReference type="ARBA" id="ARBA00022723"/>
    </source>
</evidence>
<dbReference type="Gene3D" id="1.10.630.10">
    <property type="entry name" value="Cytochrome P450"/>
    <property type="match status" value="1"/>
</dbReference>
<keyword evidence="5" id="KW-0753">Steroid metabolism</keyword>
<dbReference type="InterPro" id="IPR036396">
    <property type="entry name" value="Cyt_P450_sf"/>
</dbReference>
<keyword evidence="7" id="KW-1133">Transmembrane helix</keyword>
<keyword evidence="2 6" id="KW-0349">Heme</keyword>
<organism evidence="8 9">
    <name type="scientific">Pocillopora meandrina</name>
    <dbReference type="NCBI Taxonomy" id="46732"/>
    <lineage>
        <taxon>Eukaryota</taxon>
        <taxon>Metazoa</taxon>
        <taxon>Cnidaria</taxon>
        <taxon>Anthozoa</taxon>
        <taxon>Hexacorallia</taxon>
        <taxon>Scleractinia</taxon>
        <taxon>Astrocoeniina</taxon>
        <taxon>Pocilloporidae</taxon>
        <taxon>Pocillopora</taxon>
    </lineage>
</organism>
<dbReference type="GO" id="GO:0016705">
    <property type="term" value="F:oxidoreductase activity, acting on paired donors, with incorporation or reduction of molecular oxygen"/>
    <property type="evidence" value="ECO:0007669"/>
    <property type="project" value="InterPro"/>
</dbReference>
<sequence length="607" mass="68908">MAVFAELLQLSSSIIFAALLVISLMTLNLLRTKNVKYPPIIKGWIPWLGCAIEFGKAPLTFIKESSEKHGEVFTFYAIGQRMTFLTDVRDFHLFFNSPQADFQRAVEDAVKNTAGINRVDFFTNHRKIHDLVKGRLSSSNLSKLTPKVGRKLEEYAASGKFKFPCYWMMHAALGIIVLKRHLKNKNYLKATRPEILYSLVRSAETKITGSEVDLMCLARDIVFSAVVPVLFGEGILPQTHQEFKHFQKQFDQFDSNFEHGAKLPDFLLKEWAKSKYFLLDVFGKALQKKTYANVEDTLLQAMVESLEGDCAPNYATLLLWASLANAVPITFWTLAFVLSDQGIKKDLQQEVDLVLGPYIDSGKYTRLLLSLPEVLQYLSEFLTLSLLYLISNSPYCLPYSPYSLTTTNNNTLYLKKYMVYKTSCPANSYNANLELCDPTRSCLAGSLAKLSLEEVKKLRKVEHCILEAIRLRPAGMIARKLTGPMQVREFTIPAGDTLMISPYWAHQNEAIYPDARSYVPERWNQTVDSDKSAPSDKFFAFGGGRFQCPGRRFAMMEIQMFISLLLCSFDLELVKEEVPLPSPRHVVGVPHPLSPCYVKMHKRVRTV</sequence>
<accession>A0AAU9WNK8</accession>
<protein>
    <recommendedName>
        <fullName evidence="10">24-hydroxycholesterol 7-alpha-hydroxylase</fullName>
    </recommendedName>
</protein>
<comment type="caution">
    <text evidence="8">The sequence shown here is derived from an EMBL/GenBank/DDBJ whole genome shotgun (WGS) entry which is preliminary data.</text>
</comment>
<keyword evidence="7" id="KW-0812">Transmembrane</keyword>
<evidence type="ECO:0000313" key="9">
    <source>
        <dbReference type="Proteomes" id="UP001159428"/>
    </source>
</evidence>
<dbReference type="InterPro" id="IPR002403">
    <property type="entry name" value="Cyt_P450_E_grp-IV"/>
</dbReference>
<keyword evidence="3 6" id="KW-0479">Metal-binding</keyword>
<dbReference type="PANTHER" id="PTHR24304">
    <property type="entry name" value="CYTOCHROME P450 FAMILY 7"/>
    <property type="match status" value="1"/>
</dbReference>
<feature type="binding site" description="axial binding residue" evidence="6">
    <location>
        <position position="548"/>
    </location>
    <ligand>
        <name>heme</name>
        <dbReference type="ChEBI" id="CHEBI:30413"/>
    </ligand>
    <ligandPart>
        <name>Fe</name>
        <dbReference type="ChEBI" id="CHEBI:18248"/>
    </ligandPart>
</feature>
<evidence type="ECO:0008006" key="10">
    <source>
        <dbReference type="Google" id="ProtNLM"/>
    </source>
</evidence>
<dbReference type="AlphaFoldDB" id="A0AAU9WNK8"/>
<dbReference type="Pfam" id="PF00067">
    <property type="entry name" value="p450"/>
    <property type="match status" value="1"/>
</dbReference>
<dbReference type="GO" id="GO:0020037">
    <property type="term" value="F:heme binding"/>
    <property type="evidence" value="ECO:0007669"/>
    <property type="project" value="InterPro"/>
</dbReference>
<evidence type="ECO:0000313" key="8">
    <source>
        <dbReference type="EMBL" id="CAH3120606.1"/>
    </source>
</evidence>
<dbReference type="GO" id="GO:0042632">
    <property type="term" value="P:cholesterol homeostasis"/>
    <property type="evidence" value="ECO:0007669"/>
    <property type="project" value="TreeGrafter"/>
</dbReference>
<keyword evidence="7" id="KW-0472">Membrane</keyword>
<comment type="cofactor">
    <cofactor evidence="6">
        <name>heme</name>
        <dbReference type="ChEBI" id="CHEBI:30413"/>
    </cofactor>
</comment>
<dbReference type="EMBL" id="CALNXJ010000018">
    <property type="protein sequence ID" value="CAH3120606.1"/>
    <property type="molecule type" value="Genomic_DNA"/>
</dbReference>
<dbReference type="InterPro" id="IPR050529">
    <property type="entry name" value="CYP450_sterol_14alpha_dmase"/>
</dbReference>
<dbReference type="GO" id="GO:0005506">
    <property type="term" value="F:iron ion binding"/>
    <property type="evidence" value="ECO:0007669"/>
    <property type="project" value="InterPro"/>
</dbReference>
<evidence type="ECO:0000256" key="4">
    <source>
        <dbReference type="ARBA" id="ARBA00023004"/>
    </source>
</evidence>
<proteinExistence type="inferred from homology"/>
<keyword evidence="5" id="KW-0443">Lipid metabolism</keyword>
<evidence type="ECO:0000256" key="5">
    <source>
        <dbReference type="ARBA" id="ARBA00023221"/>
    </source>
</evidence>
<evidence type="ECO:0000256" key="6">
    <source>
        <dbReference type="PIRSR" id="PIRSR602403-1"/>
    </source>
</evidence>
<feature type="transmembrane region" description="Helical" evidence="7">
    <location>
        <begin position="7"/>
        <end position="30"/>
    </location>
</feature>